<reference evidence="3 4" key="1">
    <citation type="submission" date="2024-10" db="EMBL/GenBank/DDBJ databases">
        <title>The Natural Products Discovery Center: Release of the First 8490 Sequenced Strains for Exploring Actinobacteria Biosynthetic Diversity.</title>
        <authorList>
            <person name="Kalkreuter E."/>
            <person name="Kautsar S.A."/>
            <person name="Yang D."/>
            <person name="Bader C.D."/>
            <person name="Teijaro C.N."/>
            <person name="Fluegel L."/>
            <person name="Davis C.M."/>
            <person name="Simpson J.R."/>
            <person name="Lauterbach L."/>
            <person name="Steele A.D."/>
            <person name="Gui C."/>
            <person name="Meng S."/>
            <person name="Li G."/>
            <person name="Viehrig K."/>
            <person name="Ye F."/>
            <person name="Su P."/>
            <person name="Kiefer A.F."/>
            <person name="Nichols A."/>
            <person name="Cepeda A.J."/>
            <person name="Yan W."/>
            <person name="Fan B."/>
            <person name="Jiang Y."/>
            <person name="Adhikari A."/>
            <person name="Zheng C.-J."/>
            <person name="Schuster L."/>
            <person name="Cowan T.M."/>
            <person name="Smanski M.J."/>
            <person name="Chevrette M.G."/>
            <person name="De Carvalho L.P.S."/>
            <person name="Shen B."/>
        </authorList>
    </citation>
    <scope>NUCLEOTIDE SEQUENCE [LARGE SCALE GENOMIC DNA]</scope>
    <source>
        <strain evidence="3 4">NPDC001390</strain>
    </source>
</reference>
<keyword evidence="2" id="KW-1133">Transmembrane helix</keyword>
<keyword evidence="2" id="KW-0812">Transmembrane</keyword>
<protein>
    <submittedName>
        <fullName evidence="3">Zinc ribbon domain-containing protein</fullName>
    </submittedName>
</protein>
<dbReference type="EMBL" id="JBIAWJ010000001">
    <property type="protein sequence ID" value="MFF4520227.1"/>
    <property type="molecule type" value="Genomic_DNA"/>
</dbReference>
<feature type="compositionally biased region" description="Pro residues" evidence="1">
    <location>
        <begin position="200"/>
        <end position="220"/>
    </location>
</feature>
<evidence type="ECO:0000256" key="2">
    <source>
        <dbReference type="SAM" id="Phobius"/>
    </source>
</evidence>
<accession>A0ABW6U9V9</accession>
<feature type="compositionally biased region" description="Low complexity" evidence="1">
    <location>
        <begin position="162"/>
        <end position="199"/>
    </location>
</feature>
<name>A0ABW6U9V9_9ACTN</name>
<feature type="transmembrane region" description="Helical" evidence="2">
    <location>
        <begin position="297"/>
        <end position="318"/>
    </location>
</feature>
<evidence type="ECO:0000256" key="1">
    <source>
        <dbReference type="SAM" id="MobiDB-lite"/>
    </source>
</evidence>
<keyword evidence="2" id="KW-0472">Membrane</keyword>
<keyword evidence="4" id="KW-1185">Reference proteome</keyword>
<evidence type="ECO:0000313" key="3">
    <source>
        <dbReference type="EMBL" id="MFF4520227.1"/>
    </source>
</evidence>
<dbReference type="RefSeq" id="WP_387882779.1">
    <property type="nucleotide sequence ID" value="NZ_JBIAWJ010000001.1"/>
</dbReference>
<feature type="compositionally biased region" description="Low complexity" evidence="1">
    <location>
        <begin position="62"/>
        <end position="81"/>
    </location>
</feature>
<evidence type="ECO:0000313" key="4">
    <source>
        <dbReference type="Proteomes" id="UP001602058"/>
    </source>
</evidence>
<feature type="region of interest" description="Disordered" evidence="1">
    <location>
        <begin position="418"/>
        <end position="438"/>
    </location>
</feature>
<comment type="caution">
    <text evidence="3">The sequence shown here is derived from an EMBL/GenBank/DDBJ whole genome shotgun (WGS) entry which is preliminary data.</text>
</comment>
<sequence length="474" mass="48791">MRACPSCGASNGPTDDFCGNCGAYLGWSDTTPAPGTPTEPPAAPDPTPPGPTPAQAPPPADEPASATPPRTSSLRTRLTGRNRSEARGAGVTNAAGSRSGGDEGPGHDRGPGATPGQEETTSPPPRTGPDDVRTGPSAPAHRSTTSADETPHPGAVPPTTTPGPSDSGPAAAGTAARPPGTPAAPSASTTPRAPATRNTPGPPPPAVPTPEAPTPDPVLPVRPAKPMAQRPVVRPAAVPDEGAGVPCPACGALNLPDRRFCRRCATALNPAAKPAPLPWWRTVWPLRRRVRAGSGRAVRLLVILAVVVALCAGGLLLLPAGRALVEDTRDKLSKAKPVTPVDIEASAEVPRHPATNTTDGLNNRYWGAPAPGASVTYTFRKPFRLVDLIITNGASASPEDYARQARALQLDLEVTTQDGRRHDKELTLSDKPGPQTIPTGISDAKTVRLVLRSAVGLTPGRHLALAEVEFFQRS</sequence>
<proteinExistence type="predicted"/>
<dbReference type="NCBIfam" id="NF047619">
    <property type="entry name" value="NADase_discoid"/>
    <property type="match status" value="1"/>
</dbReference>
<gene>
    <name evidence="3" type="ORF">ACFY1D_01925</name>
</gene>
<feature type="region of interest" description="Disordered" evidence="1">
    <location>
        <begin position="1"/>
        <end position="235"/>
    </location>
</feature>
<dbReference type="Gene3D" id="2.60.120.260">
    <property type="entry name" value="Galactose-binding domain-like"/>
    <property type="match status" value="1"/>
</dbReference>
<feature type="compositionally biased region" description="Pro residues" evidence="1">
    <location>
        <begin position="34"/>
        <end position="61"/>
    </location>
</feature>
<feature type="compositionally biased region" description="Basic and acidic residues" evidence="1">
    <location>
        <begin position="418"/>
        <end position="428"/>
    </location>
</feature>
<organism evidence="3 4">
    <name type="scientific">Streptomyces bluensis</name>
    <dbReference type="NCBI Taxonomy" id="33897"/>
    <lineage>
        <taxon>Bacteria</taxon>
        <taxon>Bacillati</taxon>
        <taxon>Actinomycetota</taxon>
        <taxon>Actinomycetes</taxon>
        <taxon>Kitasatosporales</taxon>
        <taxon>Streptomycetaceae</taxon>
        <taxon>Streptomyces</taxon>
    </lineage>
</organism>
<feature type="compositionally biased region" description="Basic and acidic residues" evidence="1">
    <location>
        <begin position="100"/>
        <end position="110"/>
    </location>
</feature>
<dbReference type="Proteomes" id="UP001602058">
    <property type="component" value="Unassembled WGS sequence"/>
</dbReference>
<dbReference type="InterPro" id="IPR057561">
    <property type="entry name" value="NADase_transloc"/>
</dbReference>